<evidence type="ECO:0000313" key="3">
    <source>
        <dbReference type="Proteomes" id="UP000714420"/>
    </source>
</evidence>
<comment type="caution">
    <text evidence="2">The sequence shown here is derived from an EMBL/GenBank/DDBJ whole genome shotgun (WGS) entry which is preliminary data.</text>
</comment>
<proteinExistence type="predicted"/>
<evidence type="ECO:0000313" key="2">
    <source>
        <dbReference type="EMBL" id="NPD92506.1"/>
    </source>
</evidence>
<dbReference type="Pfam" id="PF13149">
    <property type="entry name" value="Mfa_like_1"/>
    <property type="match status" value="1"/>
</dbReference>
<dbReference type="PROSITE" id="PS51257">
    <property type="entry name" value="PROKAR_LIPOPROTEIN"/>
    <property type="match status" value="1"/>
</dbReference>
<sequence>MKRLFVSMFSVTMLLCSCSQSEDIIAGGGSDNADGLVPINIGVTSLKTLTRGTGTVGAVGGDQGKNYWNAEKINVFMVKKNTTEIAEFDDGTTKTTIFDNAVFTTPSNDQDPENILAVAEAGVKYYPGQNNFDFWGYRLDGAQLPDENGDDYTKTDEEISIRFAIDGSQDVMVAKADLNDEQKEDFARQDGVGEAKKDNYYSAFAARHGVQPTLNFKHLLTRLTFNVKAGKEEVVDNNVEVVGIRVKSKYTGKLVAVYTGNTYDEGQIVFDEDMENLSLQQRDENSDNLKALEPVAVTYSEDVNAPGLSVGEALLVAPQDDYEIQIVLQQPNKTNSEKVPYTYTMKKVTTDSKLPFVAGTSYNITFIVYGLQEVKVTTTLEPWKEGDTIAPITPEDEDEN</sequence>
<dbReference type="RefSeq" id="WP_172275838.1">
    <property type="nucleotide sequence ID" value="NZ_CASGMU010000008.1"/>
</dbReference>
<keyword evidence="3" id="KW-1185">Reference proteome</keyword>
<evidence type="ECO:0000256" key="1">
    <source>
        <dbReference type="SAM" id="SignalP"/>
    </source>
</evidence>
<reference evidence="2 3" key="1">
    <citation type="submission" date="2020-05" db="EMBL/GenBank/DDBJ databases">
        <title>Distinct polysaccharide utilization as determinants for interspecies competition between intestinal Prevotella spp.</title>
        <authorList>
            <person name="Galvez E.J.C."/>
            <person name="Iljazovic A."/>
            <person name="Strowig T."/>
        </authorList>
    </citation>
    <scope>NUCLEOTIDE SEQUENCE [LARGE SCALE GENOMIC DNA]</scope>
    <source>
        <strain evidence="2 3">PMUR</strain>
    </source>
</reference>
<dbReference type="CDD" id="cd13120">
    <property type="entry name" value="BF2867_like_N"/>
    <property type="match status" value="1"/>
</dbReference>
<dbReference type="EMBL" id="JABKKF010000008">
    <property type="protein sequence ID" value="NPD92506.1"/>
    <property type="molecule type" value="Genomic_DNA"/>
</dbReference>
<name>A0ABX2AMQ2_9BACT</name>
<dbReference type="InterPro" id="IPR025049">
    <property type="entry name" value="Mfa-like_1"/>
</dbReference>
<protein>
    <recommendedName>
        <fullName evidence="4">Fimbrillin family protein</fullName>
    </recommendedName>
</protein>
<evidence type="ECO:0008006" key="4">
    <source>
        <dbReference type="Google" id="ProtNLM"/>
    </source>
</evidence>
<feature type="chain" id="PRO_5046678963" description="Fimbrillin family protein" evidence="1">
    <location>
        <begin position="22"/>
        <end position="400"/>
    </location>
</feature>
<accession>A0ABX2AMQ2</accession>
<gene>
    <name evidence="2" type="ORF">HPS56_09160</name>
</gene>
<dbReference type="Gene3D" id="2.60.40.2630">
    <property type="match status" value="1"/>
</dbReference>
<dbReference type="Proteomes" id="UP000714420">
    <property type="component" value="Unassembled WGS sequence"/>
</dbReference>
<feature type="signal peptide" evidence="1">
    <location>
        <begin position="1"/>
        <end position="21"/>
    </location>
</feature>
<keyword evidence="1" id="KW-0732">Signal</keyword>
<organism evidence="2 3">
    <name type="scientific">Xylanibacter muris</name>
    <dbReference type="NCBI Taxonomy" id="2736290"/>
    <lineage>
        <taxon>Bacteria</taxon>
        <taxon>Pseudomonadati</taxon>
        <taxon>Bacteroidota</taxon>
        <taxon>Bacteroidia</taxon>
        <taxon>Bacteroidales</taxon>
        <taxon>Prevotellaceae</taxon>
        <taxon>Xylanibacter</taxon>
    </lineage>
</organism>